<name>A0A8T0SM38_PANVG</name>
<reference evidence="1" key="1">
    <citation type="submission" date="2020-05" db="EMBL/GenBank/DDBJ databases">
        <title>WGS assembly of Panicum virgatum.</title>
        <authorList>
            <person name="Lovell J.T."/>
            <person name="Jenkins J."/>
            <person name="Shu S."/>
            <person name="Juenger T.E."/>
            <person name="Schmutz J."/>
        </authorList>
    </citation>
    <scope>NUCLEOTIDE SEQUENCE</scope>
    <source>
        <strain evidence="1">AP13</strain>
    </source>
</reference>
<dbReference type="EMBL" id="CM029045">
    <property type="protein sequence ID" value="KAG2599640.1"/>
    <property type="molecule type" value="Genomic_DNA"/>
</dbReference>
<gene>
    <name evidence="1" type="ORF">PVAP13_5KG421207</name>
</gene>
<evidence type="ECO:0000313" key="2">
    <source>
        <dbReference type="Proteomes" id="UP000823388"/>
    </source>
</evidence>
<dbReference type="Proteomes" id="UP000823388">
    <property type="component" value="Chromosome 5K"/>
</dbReference>
<evidence type="ECO:0000313" key="1">
    <source>
        <dbReference type="EMBL" id="KAG2599640.1"/>
    </source>
</evidence>
<dbReference type="AlphaFoldDB" id="A0A8T0SM38"/>
<keyword evidence="2" id="KW-1185">Reference proteome</keyword>
<comment type="caution">
    <text evidence="1">The sequence shown here is derived from an EMBL/GenBank/DDBJ whole genome shotgun (WGS) entry which is preliminary data.</text>
</comment>
<accession>A0A8T0SM38</accession>
<proteinExistence type="predicted"/>
<protein>
    <submittedName>
        <fullName evidence="1">Uncharacterized protein</fullName>
    </submittedName>
</protein>
<organism evidence="1 2">
    <name type="scientific">Panicum virgatum</name>
    <name type="common">Blackwell switchgrass</name>
    <dbReference type="NCBI Taxonomy" id="38727"/>
    <lineage>
        <taxon>Eukaryota</taxon>
        <taxon>Viridiplantae</taxon>
        <taxon>Streptophyta</taxon>
        <taxon>Embryophyta</taxon>
        <taxon>Tracheophyta</taxon>
        <taxon>Spermatophyta</taxon>
        <taxon>Magnoliopsida</taxon>
        <taxon>Liliopsida</taxon>
        <taxon>Poales</taxon>
        <taxon>Poaceae</taxon>
        <taxon>PACMAD clade</taxon>
        <taxon>Panicoideae</taxon>
        <taxon>Panicodae</taxon>
        <taxon>Paniceae</taxon>
        <taxon>Panicinae</taxon>
        <taxon>Panicum</taxon>
        <taxon>Panicum sect. Hiantes</taxon>
    </lineage>
</organism>
<sequence>MRFHLETHSHYLGEHAREGAATLHGSHDSTNSAYWRRPCDDDNKWRRWLDLEVENDVPLTPHCTSSVSQQMDAETDRVPQKFTPRVHNCAVYNGIESRMVYRQARAWALSENSRGVARNRKAYNKPDKKLELINQRFYFWGAWEQYCFL</sequence>